<evidence type="ECO:0000313" key="2">
    <source>
        <dbReference type="EMBL" id="MDQ0937234.1"/>
    </source>
</evidence>
<gene>
    <name evidence="2" type="ORF">QFZ49_007209</name>
</gene>
<organism evidence="2 3">
    <name type="scientific">Streptomyces turgidiscabies</name>
    <dbReference type="NCBI Taxonomy" id="85558"/>
    <lineage>
        <taxon>Bacteria</taxon>
        <taxon>Bacillati</taxon>
        <taxon>Actinomycetota</taxon>
        <taxon>Actinomycetes</taxon>
        <taxon>Kitasatosporales</taxon>
        <taxon>Streptomycetaceae</taxon>
        <taxon>Streptomyces</taxon>
    </lineage>
</organism>
<evidence type="ECO:0000259" key="1">
    <source>
        <dbReference type="Pfam" id="PF13924"/>
    </source>
</evidence>
<sequence>MDTLTRIEVGSVMGAWQLESFTATDVHGVIAHPLGTDVQGMLIYTPDGHVSAQLAGPGGYIGYAGTYQWLGDSVIHRSMVGTPAEFSGAELPRTARLESGRLSLATLPADGYPVLTATWRRATPAPVIPGAGNGDIR</sequence>
<comment type="caution">
    <text evidence="2">The sequence shown here is derived from an EMBL/GenBank/DDBJ whole genome shotgun (WGS) entry which is preliminary data.</text>
</comment>
<dbReference type="EMBL" id="JAUSZS010000008">
    <property type="protein sequence ID" value="MDQ0937234.1"/>
    <property type="molecule type" value="Genomic_DNA"/>
</dbReference>
<protein>
    <recommendedName>
        <fullName evidence="1">Lipocalin-like domain-containing protein</fullName>
    </recommendedName>
</protein>
<evidence type="ECO:0000313" key="3">
    <source>
        <dbReference type="Proteomes" id="UP001223072"/>
    </source>
</evidence>
<dbReference type="Pfam" id="PF13924">
    <property type="entry name" value="Lipocalin_5"/>
    <property type="match status" value="1"/>
</dbReference>
<name>A0ABU0RZ33_9ACTN</name>
<proteinExistence type="predicted"/>
<dbReference type="Proteomes" id="UP001223072">
    <property type="component" value="Unassembled WGS sequence"/>
</dbReference>
<accession>A0ABU0RZ33</accession>
<feature type="domain" description="Lipocalin-like" evidence="1">
    <location>
        <begin position="13"/>
        <end position="56"/>
    </location>
</feature>
<dbReference type="RefSeq" id="WP_307630513.1">
    <property type="nucleotide sequence ID" value="NZ_JAUSZS010000008.1"/>
</dbReference>
<dbReference type="InterPro" id="IPR024311">
    <property type="entry name" value="Lipocalin-like"/>
</dbReference>
<reference evidence="2 3" key="1">
    <citation type="submission" date="2023-07" db="EMBL/GenBank/DDBJ databases">
        <title>Comparative genomics of wheat-associated soil bacteria to identify genetic determinants of phenazine resistance.</title>
        <authorList>
            <person name="Mouncey N."/>
        </authorList>
    </citation>
    <scope>NUCLEOTIDE SEQUENCE [LARGE SCALE GENOMIC DNA]</scope>
    <source>
        <strain evidence="2 3">W2I16</strain>
    </source>
</reference>
<keyword evidence="3" id="KW-1185">Reference proteome</keyword>